<feature type="chain" id="PRO_5005195485" evidence="1">
    <location>
        <begin position="24"/>
        <end position="154"/>
    </location>
</feature>
<evidence type="ECO:0000256" key="1">
    <source>
        <dbReference type="SAM" id="SignalP"/>
    </source>
</evidence>
<name>A0A0G4PEX4_PENC3</name>
<protein>
    <submittedName>
        <fullName evidence="2">Str. FM013</fullName>
    </submittedName>
</protein>
<sequence>MFGRPPSLHFGWFLMLLSVVCLSSPAAPHHEGLEPRLSESYARAQGPHRNYVEYPKIWNSRRVIVIALALFKVCQMGQTMFLIHVSAAALTLWGAIRRGVDVGAQNMSPNTGCNAFRVMSSAPCDVQYFEFASVVMLRASVALTNPCCWRTPYQ</sequence>
<dbReference type="Proteomes" id="UP000053732">
    <property type="component" value="Unassembled WGS sequence"/>
</dbReference>
<dbReference type="AlphaFoldDB" id="A0A0G4PEX4"/>
<proteinExistence type="predicted"/>
<keyword evidence="3" id="KW-1185">Reference proteome</keyword>
<evidence type="ECO:0000313" key="2">
    <source>
        <dbReference type="EMBL" id="CRL24830.1"/>
    </source>
</evidence>
<organism evidence="2 3">
    <name type="scientific">Penicillium camemberti (strain FM 013)</name>
    <dbReference type="NCBI Taxonomy" id="1429867"/>
    <lineage>
        <taxon>Eukaryota</taxon>
        <taxon>Fungi</taxon>
        <taxon>Dikarya</taxon>
        <taxon>Ascomycota</taxon>
        <taxon>Pezizomycotina</taxon>
        <taxon>Eurotiomycetes</taxon>
        <taxon>Eurotiomycetidae</taxon>
        <taxon>Eurotiales</taxon>
        <taxon>Aspergillaceae</taxon>
        <taxon>Penicillium</taxon>
    </lineage>
</organism>
<gene>
    <name evidence="2" type="ORF">PCAMFM013_S013g000073</name>
</gene>
<accession>A0A0G4PEX4</accession>
<dbReference type="EMBL" id="HG793146">
    <property type="protein sequence ID" value="CRL24830.1"/>
    <property type="molecule type" value="Genomic_DNA"/>
</dbReference>
<keyword evidence="1" id="KW-0732">Signal</keyword>
<reference evidence="2 3" key="1">
    <citation type="journal article" date="2014" name="Nat. Commun.">
        <title>Multiple recent horizontal transfers of a large genomic region in cheese making fungi.</title>
        <authorList>
            <person name="Cheeseman K."/>
            <person name="Ropars J."/>
            <person name="Renault P."/>
            <person name="Dupont J."/>
            <person name="Gouzy J."/>
            <person name="Branca A."/>
            <person name="Abraham A.L."/>
            <person name="Ceppi M."/>
            <person name="Conseiller E."/>
            <person name="Debuchy R."/>
            <person name="Malagnac F."/>
            <person name="Goarin A."/>
            <person name="Silar P."/>
            <person name="Lacoste S."/>
            <person name="Sallet E."/>
            <person name="Bensimon A."/>
            <person name="Giraud T."/>
            <person name="Brygoo Y."/>
        </authorList>
    </citation>
    <scope>NUCLEOTIDE SEQUENCE [LARGE SCALE GENOMIC DNA]</scope>
    <source>
        <strain evidence="3">FM 013</strain>
    </source>
</reference>
<feature type="signal peptide" evidence="1">
    <location>
        <begin position="1"/>
        <end position="23"/>
    </location>
</feature>
<evidence type="ECO:0000313" key="3">
    <source>
        <dbReference type="Proteomes" id="UP000053732"/>
    </source>
</evidence>